<dbReference type="RefSeq" id="WP_159158746.1">
    <property type="nucleotide sequence ID" value="NZ_JAAKUO010000001.1"/>
</dbReference>
<gene>
    <name evidence="1" type="ORF">AERO8C_150103</name>
</gene>
<dbReference type="Proteomes" id="UP000439123">
    <property type="component" value="Unassembled WGS sequence"/>
</dbReference>
<dbReference type="InterPro" id="IPR037883">
    <property type="entry name" value="Knr4/Smi1-like_sf"/>
</dbReference>
<dbReference type="SUPFAM" id="SSF160631">
    <property type="entry name" value="SMI1/KNR4-like"/>
    <property type="match status" value="1"/>
</dbReference>
<evidence type="ECO:0008006" key="3">
    <source>
        <dbReference type="Google" id="ProtNLM"/>
    </source>
</evidence>
<proteinExistence type="predicted"/>
<sequence>MMDIFLGNFNMQGLKYPEKYISFLKDPSSKSFEPWMMLAHDEEDVDAWHKILHKQYPVYSLIPFAKYMANDDVACFDLKNGDIVIINSFSTIDCSCHGTYPDFGKWLTAATAEYESWNDEDE</sequence>
<accession>A0A653KVC3</accession>
<protein>
    <recommendedName>
        <fullName evidence="3">SMI1/KNR4 family protein</fullName>
    </recommendedName>
</protein>
<reference evidence="1 2" key="1">
    <citation type="submission" date="2019-10" db="EMBL/GenBank/DDBJ databases">
        <authorList>
            <person name="Karimi E."/>
        </authorList>
    </citation>
    <scope>NUCLEOTIDE SEQUENCE [LARGE SCALE GENOMIC DNA]</scope>
    <source>
        <strain evidence="1">Aeromonas sp. 8C</strain>
    </source>
</reference>
<dbReference type="AlphaFoldDB" id="A0A653KVC3"/>
<organism evidence="1 2">
    <name type="scientific">Aeromonas veronii</name>
    <dbReference type="NCBI Taxonomy" id="654"/>
    <lineage>
        <taxon>Bacteria</taxon>
        <taxon>Pseudomonadati</taxon>
        <taxon>Pseudomonadota</taxon>
        <taxon>Gammaproteobacteria</taxon>
        <taxon>Aeromonadales</taxon>
        <taxon>Aeromonadaceae</taxon>
        <taxon>Aeromonas</taxon>
    </lineage>
</organism>
<evidence type="ECO:0000313" key="1">
    <source>
        <dbReference type="EMBL" id="VXA83267.1"/>
    </source>
</evidence>
<dbReference type="EMBL" id="CABWLC010000007">
    <property type="protein sequence ID" value="VXA83267.1"/>
    <property type="molecule type" value="Genomic_DNA"/>
</dbReference>
<name>A0A653KVC3_AERVE</name>
<evidence type="ECO:0000313" key="2">
    <source>
        <dbReference type="Proteomes" id="UP000439123"/>
    </source>
</evidence>